<reference evidence="1" key="2">
    <citation type="journal article" date="2015" name="Data Brief">
        <title>Shoot transcriptome of the giant reed, Arundo donax.</title>
        <authorList>
            <person name="Barrero R.A."/>
            <person name="Guerrero F.D."/>
            <person name="Moolhuijzen P."/>
            <person name="Goolsby J.A."/>
            <person name="Tidwell J."/>
            <person name="Bellgard S.E."/>
            <person name="Bellgard M.I."/>
        </authorList>
    </citation>
    <scope>NUCLEOTIDE SEQUENCE</scope>
    <source>
        <tissue evidence="1">Shoot tissue taken approximately 20 cm above the soil surface</tissue>
    </source>
</reference>
<proteinExistence type="predicted"/>
<dbReference type="EMBL" id="GBRH01197911">
    <property type="protein sequence ID" value="JAD99984.1"/>
    <property type="molecule type" value="Transcribed_RNA"/>
</dbReference>
<dbReference type="AlphaFoldDB" id="A0A0A9EGW2"/>
<evidence type="ECO:0000313" key="1">
    <source>
        <dbReference type="EMBL" id="JAD99984.1"/>
    </source>
</evidence>
<sequence>MLGGHQWRYAGFCLILNK</sequence>
<name>A0A0A9EGW2_ARUDO</name>
<organism evidence="1">
    <name type="scientific">Arundo donax</name>
    <name type="common">Giant reed</name>
    <name type="synonym">Donax arundinaceus</name>
    <dbReference type="NCBI Taxonomy" id="35708"/>
    <lineage>
        <taxon>Eukaryota</taxon>
        <taxon>Viridiplantae</taxon>
        <taxon>Streptophyta</taxon>
        <taxon>Embryophyta</taxon>
        <taxon>Tracheophyta</taxon>
        <taxon>Spermatophyta</taxon>
        <taxon>Magnoliopsida</taxon>
        <taxon>Liliopsida</taxon>
        <taxon>Poales</taxon>
        <taxon>Poaceae</taxon>
        <taxon>PACMAD clade</taxon>
        <taxon>Arundinoideae</taxon>
        <taxon>Arundineae</taxon>
        <taxon>Arundo</taxon>
    </lineage>
</organism>
<accession>A0A0A9EGW2</accession>
<reference evidence="1" key="1">
    <citation type="submission" date="2014-09" db="EMBL/GenBank/DDBJ databases">
        <authorList>
            <person name="Magalhaes I.L.F."/>
            <person name="Oliveira U."/>
            <person name="Santos F.R."/>
            <person name="Vidigal T.H.D.A."/>
            <person name="Brescovit A.D."/>
            <person name="Santos A.J."/>
        </authorList>
    </citation>
    <scope>NUCLEOTIDE SEQUENCE</scope>
    <source>
        <tissue evidence="1">Shoot tissue taken approximately 20 cm above the soil surface</tissue>
    </source>
</reference>
<protein>
    <submittedName>
        <fullName evidence="1">Uncharacterized protein</fullName>
    </submittedName>
</protein>